<feature type="domain" description="C2H2-type" evidence="8">
    <location>
        <begin position="157"/>
        <end position="184"/>
    </location>
</feature>
<dbReference type="GO" id="GO:0006357">
    <property type="term" value="P:regulation of transcription by RNA polymerase II"/>
    <property type="evidence" value="ECO:0007669"/>
    <property type="project" value="TreeGrafter"/>
</dbReference>
<evidence type="ECO:0000256" key="1">
    <source>
        <dbReference type="ARBA" id="ARBA00004123"/>
    </source>
</evidence>
<dbReference type="Pfam" id="PF13894">
    <property type="entry name" value="zf-C2H2_4"/>
    <property type="match status" value="1"/>
</dbReference>
<evidence type="ECO:0000256" key="7">
    <source>
        <dbReference type="PROSITE-ProRule" id="PRU00042"/>
    </source>
</evidence>
<dbReference type="PROSITE" id="PS50157">
    <property type="entry name" value="ZINC_FINGER_C2H2_2"/>
    <property type="match status" value="6"/>
</dbReference>
<feature type="domain" description="C2H2-type" evidence="8">
    <location>
        <begin position="131"/>
        <end position="156"/>
    </location>
</feature>
<dbReference type="FunFam" id="3.30.160.60:FF:002343">
    <property type="entry name" value="Zinc finger protein 33A"/>
    <property type="match status" value="2"/>
</dbReference>
<accession>A0A3B5ABB2</accession>
<dbReference type="Pfam" id="PF00096">
    <property type="entry name" value="zf-C2H2"/>
    <property type="match status" value="3"/>
</dbReference>
<dbReference type="SUPFAM" id="SSF57667">
    <property type="entry name" value="beta-beta-alpha zinc fingers"/>
    <property type="match status" value="3"/>
</dbReference>
<dbReference type="InterPro" id="IPR036236">
    <property type="entry name" value="Znf_C2H2_sf"/>
</dbReference>
<reference evidence="9" key="1">
    <citation type="submission" date="2023-09" db="UniProtKB">
        <authorList>
            <consortium name="Ensembl"/>
        </authorList>
    </citation>
    <scope>IDENTIFICATION</scope>
</reference>
<dbReference type="InterPro" id="IPR013087">
    <property type="entry name" value="Znf_C2H2_type"/>
</dbReference>
<name>A0A3B5ABB2_9TELE</name>
<evidence type="ECO:0000256" key="3">
    <source>
        <dbReference type="ARBA" id="ARBA00022737"/>
    </source>
</evidence>
<dbReference type="AlphaFoldDB" id="A0A3B5ABB2"/>
<dbReference type="GO" id="GO:0005634">
    <property type="term" value="C:nucleus"/>
    <property type="evidence" value="ECO:0007669"/>
    <property type="project" value="UniProtKB-SubCell"/>
</dbReference>
<dbReference type="Ensembl" id="ENSSPAT00000017935.1">
    <property type="protein sequence ID" value="ENSSPAP00000017661.1"/>
    <property type="gene ID" value="ENSSPAG00000013339.1"/>
</dbReference>
<evidence type="ECO:0000259" key="8">
    <source>
        <dbReference type="PROSITE" id="PS50157"/>
    </source>
</evidence>
<keyword evidence="6" id="KW-0539">Nucleus</keyword>
<dbReference type="PANTHER" id="PTHR24390">
    <property type="entry name" value="ZINC FINGER PROTEIN"/>
    <property type="match status" value="1"/>
</dbReference>
<dbReference type="PROSITE" id="PS00028">
    <property type="entry name" value="ZINC_FINGER_C2H2_1"/>
    <property type="match status" value="4"/>
</dbReference>
<keyword evidence="4 7" id="KW-0863">Zinc-finger</keyword>
<dbReference type="STRING" id="144197.ENSSPAP00000017661"/>
<sequence>MEECGQLVLEPDQLKALLHFHQQQSGNTNTCKSFTAVSHKSNQSLGHLTHPVIPKRRKVNISGLFSTEFGQDGVLQKVDCDKKYSSKASLTVHQRIHTGEIPYLCSHCGQGFRSSYTLGQHVRIHTGDRRYKCHICGKTSIQHLARHMRMHRGEKNYLCTECGKAFLSSGELRLHTRFHTGERPYICKHCGKGFIAKCQLTVHTRRHTGESPYGCSLCPKSFHTLRAQKRHMMIHSNKKSFQCLKCGKIFRQNNSHTQFRCQQNLKLEIQQLLKFKIG</sequence>
<feature type="domain" description="C2H2-type" evidence="8">
    <location>
        <begin position="75"/>
        <end position="102"/>
    </location>
</feature>
<evidence type="ECO:0000313" key="9">
    <source>
        <dbReference type="Ensembl" id="ENSSPAP00000017661.1"/>
    </source>
</evidence>
<evidence type="ECO:0000256" key="2">
    <source>
        <dbReference type="ARBA" id="ARBA00022723"/>
    </source>
</evidence>
<comment type="subcellular location">
    <subcellularLocation>
        <location evidence="1">Nucleus</location>
    </subcellularLocation>
</comment>
<evidence type="ECO:0000256" key="5">
    <source>
        <dbReference type="ARBA" id="ARBA00022833"/>
    </source>
</evidence>
<dbReference type="GO" id="GO:0003700">
    <property type="term" value="F:DNA-binding transcription factor activity"/>
    <property type="evidence" value="ECO:0007669"/>
    <property type="project" value="TreeGrafter"/>
</dbReference>
<keyword evidence="3" id="KW-0677">Repeat</keyword>
<feature type="domain" description="C2H2-type" evidence="8">
    <location>
        <begin position="103"/>
        <end position="130"/>
    </location>
</feature>
<protein>
    <recommendedName>
        <fullName evidence="8">C2H2-type domain-containing protein</fullName>
    </recommendedName>
</protein>
<keyword evidence="5" id="KW-0862">Zinc</keyword>
<dbReference type="PANTHER" id="PTHR24390:SF226">
    <property type="entry name" value="GH10523P-RELATED"/>
    <property type="match status" value="1"/>
</dbReference>
<feature type="domain" description="C2H2-type" evidence="8">
    <location>
        <begin position="185"/>
        <end position="212"/>
    </location>
</feature>
<evidence type="ECO:0000256" key="6">
    <source>
        <dbReference type="ARBA" id="ARBA00023242"/>
    </source>
</evidence>
<dbReference type="FunFam" id="3.30.160.60:FF:000295">
    <property type="entry name" value="zinc finger protein 19"/>
    <property type="match status" value="1"/>
</dbReference>
<dbReference type="Gene3D" id="3.30.160.60">
    <property type="entry name" value="Classic Zinc Finger"/>
    <property type="match status" value="6"/>
</dbReference>
<evidence type="ECO:0000256" key="4">
    <source>
        <dbReference type="ARBA" id="ARBA00022771"/>
    </source>
</evidence>
<dbReference type="GO" id="GO:0008270">
    <property type="term" value="F:zinc ion binding"/>
    <property type="evidence" value="ECO:0007669"/>
    <property type="project" value="UniProtKB-KW"/>
</dbReference>
<dbReference type="SMART" id="SM00355">
    <property type="entry name" value="ZnF_C2H2"/>
    <property type="match status" value="6"/>
</dbReference>
<dbReference type="FunFam" id="3.30.160.60:FF:000100">
    <property type="entry name" value="Zinc finger 45-like"/>
    <property type="match status" value="1"/>
</dbReference>
<dbReference type="GO" id="GO:0000978">
    <property type="term" value="F:RNA polymerase II cis-regulatory region sequence-specific DNA binding"/>
    <property type="evidence" value="ECO:0007669"/>
    <property type="project" value="TreeGrafter"/>
</dbReference>
<proteinExistence type="predicted"/>
<feature type="domain" description="C2H2-type" evidence="8">
    <location>
        <begin position="213"/>
        <end position="240"/>
    </location>
</feature>
<dbReference type="GeneTree" id="ENSGT01030000234576"/>
<keyword evidence="2" id="KW-0479">Metal-binding</keyword>
<organism evidence="9">
    <name type="scientific">Stegastes partitus</name>
    <name type="common">bicolor damselfish</name>
    <dbReference type="NCBI Taxonomy" id="144197"/>
    <lineage>
        <taxon>Eukaryota</taxon>
        <taxon>Metazoa</taxon>
        <taxon>Chordata</taxon>
        <taxon>Craniata</taxon>
        <taxon>Vertebrata</taxon>
        <taxon>Euteleostomi</taxon>
        <taxon>Actinopterygii</taxon>
        <taxon>Neopterygii</taxon>
        <taxon>Teleostei</taxon>
        <taxon>Neoteleostei</taxon>
        <taxon>Acanthomorphata</taxon>
        <taxon>Ovalentaria</taxon>
        <taxon>Pomacentridae</taxon>
        <taxon>Stegastes</taxon>
    </lineage>
</organism>